<evidence type="ECO:0000256" key="1">
    <source>
        <dbReference type="ARBA" id="ARBA00008314"/>
    </source>
</evidence>
<dbReference type="PROSITE" id="PS51456">
    <property type="entry name" value="MYOSIN_MOTOR"/>
    <property type="match status" value="1"/>
</dbReference>
<keyword evidence="4 7" id="KW-0518">Myosin</keyword>
<keyword evidence="2 7" id="KW-0547">Nucleotide-binding</keyword>
<dbReference type="Pfam" id="PF00063">
    <property type="entry name" value="Myosin_head"/>
    <property type="match status" value="1"/>
</dbReference>
<dbReference type="InterPro" id="IPR004009">
    <property type="entry name" value="SH3_Myosin"/>
</dbReference>
<dbReference type="Ensembl" id="ENSXCOT00000022628.1">
    <property type="protein sequence ID" value="ENSXCOP00000022355.1"/>
    <property type="gene ID" value="ENSXCOG00000016692.1"/>
</dbReference>
<evidence type="ECO:0000256" key="5">
    <source>
        <dbReference type="ARBA" id="ARBA00023175"/>
    </source>
</evidence>
<comment type="caution">
    <text evidence="7">Lacks conserved residue(s) required for the propagation of feature annotation.</text>
</comment>
<evidence type="ECO:0000259" key="8">
    <source>
        <dbReference type="PROSITE" id="PS51456"/>
    </source>
</evidence>
<evidence type="ECO:0000313" key="11">
    <source>
        <dbReference type="Proteomes" id="UP000261380"/>
    </source>
</evidence>
<feature type="domain" description="Myosin N-terminal SH3-like" evidence="9">
    <location>
        <begin position="8"/>
        <end position="60"/>
    </location>
</feature>
<dbReference type="GO" id="GO:0000146">
    <property type="term" value="F:microfilament motor activity"/>
    <property type="evidence" value="ECO:0007669"/>
    <property type="project" value="TreeGrafter"/>
</dbReference>
<dbReference type="GO" id="GO:0007015">
    <property type="term" value="P:actin filament organization"/>
    <property type="evidence" value="ECO:0007669"/>
    <property type="project" value="TreeGrafter"/>
</dbReference>
<reference evidence="10" key="1">
    <citation type="submission" date="2025-08" db="UniProtKB">
        <authorList>
            <consortium name="Ensembl"/>
        </authorList>
    </citation>
    <scope>IDENTIFICATION</scope>
</reference>
<dbReference type="GO" id="GO:0005524">
    <property type="term" value="F:ATP binding"/>
    <property type="evidence" value="ECO:0007669"/>
    <property type="project" value="UniProtKB-UniRule"/>
</dbReference>
<dbReference type="AlphaFoldDB" id="A0A3B5MFI1"/>
<dbReference type="PRINTS" id="PR00193">
    <property type="entry name" value="MYOSINHEAVY"/>
</dbReference>
<keyword evidence="3 7" id="KW-0067">ATP-binding</keyword>
<comment type="similarity">
    <text evidence="1 7">Belongs to the TRAFAC class myosin-kinesin ATPase superfamily. Myosin family.</text>
</comment>
<reference evidence="10" key="2">
    <citation type="submission" date="2025-09" db="UniProtKB">
        <authorList>
            <consortium name="Ensembl"/>
        </authorList>
    </citation>
    <scope>IDENTIFICATION</scope>
</reference>
<evidence type="ECO:0000256" key="6">
    <source>
        <dbReference type="ARBA" id="ARBA00023203"/>
    </source>
</evidence>
<dbReference type="GO" id="GO:0016459">
    <property type="term" value="C:myosin complex"/>
    <property type="evidence" value="ECO:0007669"/>
    <property type="project" value="UniProtKB-KW"/>
</dbReference>
<dbReference type="SMART" id="SM00242">
    <property type="entry name" value="MYSc"/>
    <property type="match status" value="1"/>
</dbReference>
<sequence>MALSELYTKYNRVWIPDEGQVWKSAEITKDFHSGDNVLELLLEDGTVHLHPVDPSKPKLPPLRNPDILVGENDLTALSYLHEPAVLHNLKVRFVESRIIYTYCGIILVAVNPYKQLPVYGDAIIHAYSGQNMGDMDPHIFAVAEEAYKQMARNHKNQSIIVSGESGAGKTVSARYAMRYFAVVSKSGSQTRVEDKVLASNPITEAIGNAKTTRNDNSSRFGKYTEISFDRRYRIIGANMRTYLLEKSRVVFQVGKKALYKPCKSIYPPLNPFSYFHAKLKSRASLLNGREQIH</sequence>
<keyword evidence="5 7" id="KW-0505">Motor protein</keyword>
<dbReference type="GO" id="GO:0051015">
    <property type="term" value="F:actin filament binding"/>
    <property type="evidence" value="ECO:0007669"/>
    <property type="project" value="TreeGrafter"/>
</dbReference>
<protein>
    <submittedName>
        <fullName evidence="10">Myosin VC</fullName>
    </submittedName>
</protein>
<name>A0A3B5MFI1_9TELE</name>
<dbReference type="PROSITE" id="PS51844">
    <property type="entry name" value="SH3_LIKE"/>
    <property type="match status" value="1"/>
</dbReference>
<accession>A0A3B5MFI1</accession>
<proteinExistence type="inferred from homology"/>
<dbReference type="InterPro" id="IPR036961">
    <property type="entry name" value="Kinesin_motor_dom_sf"/>
</dbReference>
<dbReference type="InterPro" id="IPR001609">
    <property type="entry name" value="Myosin_head_motor_dom-like"/>
</dbReference>
<dbReference type="PANTHER" id="PTHR13140:SF313">
    <property type="entry name" value="UNCONVENTIONAL MYOSIN-VC"/>
    <property type="match status" value="1"/>
</dbReference>
<dbReference type="GO" id="GO:0016020">
    <property type="term" value="C:membrane"/>
    <property type="evidence" value="ECO:0007669"/>
    <property type="project" value="TreeGrafter"/>
</dbReference>
<organism evidence="10 11">
    <name type="scientific">Xiphophorus couchianus</name>
    <name type="common">Monterrey platyfish</name>
    <dbReference type="NCBI Taxonomy" id="32473"/>
    <lineage>
        <taxon>Eukaryota</taxon>
        <taxon>Metazoa</taxon>
        <taxon>Chordata</taxon>
        <taxon>Craniata</taxon>
        <taxon>Vertebrata</taxon>
        <taxon>Euteleostomi</taxon>
        <taxon>Actinopterygii</taxon>
        <taxon>Neopterygii</taxon>
        <taxon>Teleostei</taxon>
        <taxon>Neoteleostei</taxon>
        <taxon>Acanthomorphata</taxon>
        <taxon>Ovalentaria</taxon>
        <taxon>Atherinomorphae</taxon>
        <taxon>Cyprinodontiformes</taxon>
        <taxon>Poeciliidae</taxon>
        <taxon>Poeciliinae</taxon>
        <taxon>Xiphophorus</taxon>
    </lineage>
</organism>
<evidence type="ECO:0000256" key="7">
    <source>
        <dbReference type="PROSITE-ProRule" id="PRU00782"/>
    </source>
</evidence>
<evidence type="ECO:0000313" key="10">
    <source>
        <dbReference type="Ensembl" id="ENSXCOP00000022355.1"/>
    </source>
</evidence>
<dbReference type="GO" id="GO:0005737">
    <property type="term" value="C:cytoplasm"/>
    <property type="evidence" value="ECO:0007669"/>
    <property type="project" value="TreeGrafter"/>
</dbReference>
<feature type="binding site" evidence="7">
    <location>
        <begin position="163"/>
        <end position="170"/>
    </location>
    <ligand>
        <name>ATP</name>
        <dbReference type="ChEBI" id="CHEBI:30616"/>
    </ligand>
</feature>
<evidence type="ECO:0000256" key="3">
    <source>
        <dbReference type="ARBA" id="ARBA00022840"/>
    </source>
</evidence>
<evidence type="ECO:0000259" key="9">
    <source>
        <dbReference type="PROSITE" id="PS51844"/>
    </source>
</evidence>
<keyword evidence="6 7" id="KW-0009">Actin-binding</keyword>
<dbReference type="Gene3D" id="3.40.850.10">
    <property type="entry name" value="Kinesin motor domain"/>
    <property type="match status" value="1"/>
</dbReference>
<keyword evidence="11" id="KW-1185">Reference proteome</keyword>
<dbReference type="FunFam" id="3.40.850.10:FF:000089">
    <property type="entry name" value="Myosin VC"/>
    <property type="match status" value="1"/>
</dbReference>
<evidence type="ECO:0000256" key="4">
    <source>
        <dbReference type="ARBA" id="ARBA00023123"/>
    </source>
</evidence>
<dbReference type="SUPFAM" id="SSF52540">
    <property type="entry name" value="P-loop containing nucleoside triphosphate hydrolases"/>
    <property type="match status" value="1"/>
</dbReference>
<evidence type="ECO:0000256" key="2">
    <source>
        <dbReference type="ARBA" id="ARBA00022741"/>
    </source>
</evidence>
<dbReference type="InterPro" id="IPR027417">
    <property type="entry name" value="P-loop_NTPase"/>
</dbReference>
<dbReference type="PANTHER" id="PTHR13140">
    <property type="entry name" value="MYOSIN"/>
    <property type="match status" value="1"/>
</dbReference>
<dbReference type="Proteomes" id="UP000261380">
    <property type="component" value="Unplaced"/>
</dbReference>
<dbReference type="GeneTree" id="ENSGT00940000157971"/>
<feature type="domain" description="Myosin motor" evidence="8">
    <location>
        <begin position="69"/>
        <end position="293"/>
    </location>
</feature>